<protein>
    <submittedName>
        <fullName evidence="1">Uncharacterized protein</fullName>
    </submittedName>
</protein>
<dbReference type="Gene3D" id="2.40.360.20">
    <property type="match status" value="1"/>
</dbReference>
<sequence>MYISEVEYWYGDMEKWAIESNPTKSIQGIPLIFQNCTVGQKWKGHDDDGDGDIYNIEVMSVNEEVQTPAGLFKNCIKVKVVEADDINDAKYFWINPKCGVVKKVDGNDITLLYEKNF</sequence>
<dbReference type="AlphaFoldDB" id="A0A645FXK5"/>
<proteinExistence type="predicted"/>
<accession>A0A645FXK5</accession>
<comment type="caution">
    <text evidence="1">The sequence shown here is derived from an EMBL/GenBank/DDBJ whole genome shotgun (WGS) entry which is preliminary data.</text>
</comment>
<gene>
    <name evidence="1" type="ORF">SDC9_166624</name>
</gene>
<reference evidence="1" key="1">
    <citation type="submission" date="2019-08" db="EMBL/GenBank/DDBJ databases">
        <authorList>
            <person name="Kucharzyk K."/>
            <person name="Murdoch R.W."/>
            <person name="Higgins S."/>
            <person name="Loffler F."/>
        </authorList>
    </citation>
    <scope>NUCLEOTIDE SEQUENCE</scope>
</reference>
<dbReference type="EMBL" id="VSSQ01066778">
    <property type="protein sequence ID" value="MPN19257.1"/>
    <property type="molecule type" value="Genomic_DNA"/>
</dbReference>
<organism evidence="1">
    <name type="scientific">bioreactor metagenome</name>
    <dbReference type="NCBI Taxonomy" id="1076179"/>
    <lineage>
        <taxon>unclassified sequences</taxon>
        <taxon>metagenomes</taxon>
        <taxon>ecological metagenomes</taxon>
    </lineage>
</organism>
<evidence type="ECO:0000313" key="1">
    <source>
        <dbReference type="EMBL" id="MPN19257.1"/>
    </source>
</evidence>
<name>A0A645FXK5_9ZZZZ</name>